<evidence type="ECO:0000313" key="2">
    <source>
        <dbReference type="Proteomes" id="UP001234202"/>
    </source>
</evidence>
<gene>
    <name evidence="1" type="ORF">QFC24_002749</name>
</gene>
<accession>A0ACC2XPH3</accession>
<dbReference type="EMBL" id="JASBWV010000007">
    <property type="protein sequence ID" value="KAJ9125964.1"/>
    <property type="molecule type" value="Genomic_DNA"/>
</dbReference>
<dbReference type="Proteomes" id="UP001234202">
    <property type="component" value="Unassembled WGS sequence"/>
</dbReference>
<sequence>MSSDERFEEAIAYITKYDLHSKALALWANEPEKVKVSYGSRFPLVAWITQFALQAIYDIYGDYLFDRREYYDAALAYLLGDKPRRAMTAYEKAHAWRELFALASKQKIESSELEDICDRVSGKLRLCFSTASRLICQFSLLAEYLSSHSRHLEAAQIALDYQQSVGQAVHILCRGSQFGEAFRLVSLFTLT</sequence>
<reference evidence="1" key="1">
    <citation type="submission" date="2023-04" db="EMBL/GenBank/DDBJ databases">
        <title>Draft Genome sequencing of Naganishia species isolated from polar environments using Oxford Nanopore Technology.</title>
        <authorList>
            <person name="Leo P."/>
            <person name="Venkateswaran K."/>
        </authorList>
    </citation>
    <scope>NUCLEOTIDE SEQUENCE</scope>
    <source>
        <strain evidence="1">DBVPG 5303</strain>
    </source>
</reference>
<proteinExistence type="predicted"/>
<name>A0ACC2XPH3_9TREE</name>
<protein>
    <submittedName>
        <fullName evidence="1">Uncharacterized protein</fullName>
    </submittedName>
</protein>
<comment type="caution">
    <text evidence="1">The sequence shown here is derived from an EMBL/GenBank/DDBJ whole genome shotgun (WGS) entry which is preliminary data.</text>
</comment>
<evidence type="ECO:0000313" key="1">
    <source>
        <dbReference type="EMBL" id="KAJ9125964.1"/>
    </source>
</evidence>
<keyword evidence="2" id="KW-1185">Reference proteome</keyword>
<organism evidence="1 2">
    <name type="scientific">Naganishia onofrii</name>
    <dbReference type="NCBI Taxonomy" id="1851511"/>
    <lineage>
        <taxon>Eukaryota</taxon>
        <taxon>Fungi</taxon>
        <taxon>Dikarya</taxon>
        <taxon>Basidiomycota</taxon>
        <taxon>Agaricomycotina</taxon>
        <taxon>Tremellomycetes</taxon>
        <taxon>Filobasidiales</taxon>
        <taxon>Filobasidiaceae</taxon>
        <taxon>Naganishia</taxon>
    </lineage>
</organism>